<evidence type="ECO:0000256" key="1">
    <source>
        <dbReference type="ARBA" id="ARBA00023015"/>
    </source>
</evidence>
<evidence type="ECO:0000259" key="4">
    <source>
        <dbReference type="PROSITE" id="PS01124"/>
    </source>
</evidence>
<dbReference type="Gene3D" id="1.10.10.60">
    <property type="entry name" value="Homeodomain-like"/>
    <property type="match status" value="2"/>
</dbReference>
<keyword evidence="6" id="KW-1185">Reference proteome</keyword>
<proteinExistence type="predicted"/>
<dbReference type="PANTHER" id="PTHR46796">
    <property type="entry name" value="HTH-TYPE TRANSCRIPTIONAL ACTIVATOR RHAS-RELATED"/>
    <property type="match status" value="1"/>
</dbReference>
<gene>
    <name evidence="5" type="ORF">D7X12_34595</name>
</gene>
<dbReference type="GO" id="GO:0003700">
    <property type="term" value="F:DNA-binding transcription factor activity"/>
    <property type="evidence" value="ECO:0007669"/>
    <property type="project" value="InterPro"/>
</dbReference>
<dbReference type="AlphaFoldDB" id="A0A3A8MSL0"/>
<dbReference type="SMART" id="SM00342">
    <property type="entry name" value="HTH_ARAC"/>
    <property type="match status" value="1"/>
</dbReference>
<accession>A0A3A8MSL0</accession>
<sequence length="336" mass="35866">MSLRPKELSRSPTLVDEKTDVVSDVLETLRFKTLLFGRVDLGAPWALRLPRKANASFYVVARGSLRLQVEGTAKPVFMSAGDVVLLPRAPAHVLDDGTRKAPAARDFISSEQLRASAGASVRLGGPGADTTLITGCFQLGAGATHPLLRAFPSVIHLSTQEPGRAPSLAATVQLISAETAAPGPGSALVLGRLADVLLVHALRAQAVLAKPGEAGWKALADPAIGNALSLMHERPGDPWTVERLAAAVGLSRSGFAARFHALVGETPLQYLSNWRMTRSARWLHESDDSLDAIAERAGYESAPAFSKAFKRRWGMGPGAYRRTPTLRETGRVVFDT</sequence>
<dbReference type="InterPro" id="IPR050204">
    <property type="entry name" value="AraC_XylS_family_regulators"/>
</dbReference>
<reference evidence="6" key="1">
    <citation type="submission" date="2018-09" db="EMBL/GenBank/DDBJ databases">
        <authorList>
            <person name="Livingstone P.G."/>
            <person name="Whitworth D.E."/>
        </authorList>
    </citation>
    <scope>NUCLEOTIDE SEQUENCE [LARGE SCALE GENOMIC DNA]</scope>
    <source>
        <strain evidence="6">CA040B</strain>
    </source>
</reference>
<evidence type="ECO:0000313" key="5">
    <source>
        <dbReference type="EMBL" id="RKH34953.1"/>
    </source>
</evidence>
<protein>
    <submittedName>
        <fullName evidence="5">AraC family transcriptional regulator</fullName>
    </submittedName>
</protein>
<evidence type="ECO:0000256" key="2">
    <source>
        <dbReference type="ARBA" id="ARBA00023125"/>
    </source>
</evidence>
<dbReference type="PROSITE" id="PS01124">
    <property type="entry name" value="HTH_ARAC_FAMILY_2"/>
    <property type="match status" value="1"/>
</dbReference>
<dbReference type="Proteomes" id="UP000273405">
    <property type="component" value="Unassembled WGS sequence"/>
</dbReference>
<keyword evidence="3" id="KW-0804">Transcription</keyword>
<comment type="caution">
    <text evidence="5">The sequence shown here is derived from an EMBL/GenBank/DDBJ whole genome shotgun (WGS) entry which is preliminary data.</text>
</comment>
<dbReference type="Pfam" id="PF12833">
    <property type="entry name" value="HTH_18"/>
    <property type="match status" value="1"/>
</dbReference>
<dbReference type="InterPro" id="IPR018060">
    <property type="entry name" value="HTH_AraC"/>
</dbReference>
<dbReference type="EMBL" id="RAWG01000336">
    <property type="protein sequence ID" value="RKH34953.1"/>
    <property type="molecule type" value="Genomic_DNA"/>
</dbReference>
<organism evidence="5 6">
    <name type="scientific">Corallococcus sicarius</name>
    <dbReference type="NCBI Taxonomy" id="2316726"/>
    <lineage>
        <taxon>Bacteria</taxon>
        <taxon>Pseudomonadati</taxon>
        <taxon>Myxococcota</taxon>
        <taxon>Myxococcia</taxon>
        <taxon>Myxococcales</taxon>
        <taxon>Cystobacterineae</taxon>
        <taxon>Myxococcaceae</taxon>
        <taxon>Corallococcus</taxon>
    </lineage>
</organism>
<dbReference type="GO" id="GO:0043565">
    <property type="term" value="F:sequence-specific DNA binding"/>
    <property type="evidence" value="ECO:0007669"/>
    <property type="project" value="InterPro"/>
</dbReference>
<dbReference type="SUPFAM" id="SSF46689">
    <property type="entry name" value="Homeodomain-like"/>
    <property type="match status" value="2"/>
</dbReference>
<evidence type="ECO:0000256" key="3">
    <source>
        <dbReference type="ARBA" id="ARBA00023163"/>
    </source>
</evidence>
<keyword evidence="2" id="KW-0238">DNA-binding</keyword>
<keyword evidence="1" id="KW-0805">Transcription regulation</keyword>
<dbReference type="InterPro" id="IPR009057">
    <property type="entry name" value="Homeodomain-like_sf"/>
</dbReference>
<feature type="domain" description="HTH araC/xylS-type" evidence="4">
    <location>
        <begin position="225"/>
        <end position="323"/>
    </location>
</feature>
<evidence type="ECO:0000313" key="6">
    <source>
        <dbReference type="Proteomes" id="UP000273405"/>
    </source>
</evidence>
<name>A0A3A8MSL0_9BACT</name>
<dbReference type="InterPro" id="IPR032783">
    <property type="entry name" value="AraC_lig"/>
</dbReference>
<dbReference type="OrthoDB" id="5460636at2"/>
<dbReference type="PANTHER" id="PTHR46796:SF7">
    <property type="entry name" value="ARAC FAMILY TRANSCRIPTIONAL REGULATOR"/>
    <property type="match status" value="1"/>
</dbReference>
<dbReference type="Pfam" id="PF12852">
    <property type="entry name" value="Cupin_6"/>
    <property type="match status" value="1"/>
</dbReference>